<reference evidence="3" key="1">
    <citation type="journal article" date="2019" name="Int. J. Syst. Evol. Microbiol.">
        <title>The Global Catalogue of Microorganisms (GCM) 10K type strain sequencing project: providing services to taxonomists for standard genome sequencing and annotation.</title>
        <authorList>
            <consortium name="The Broad Institute Genomics Platform"/>
            <consortium name="The Broad Institute Genome Sequencing Center for Infectious Disease"/>
            <person name="Wu L."/>
            <person name="Ma J."/>
        </authorList>
    </citation>
    <scope>NUCLEOTIDE SEQUENCE [LARGE SCALE GENOMIC DNA]</scope>
    <source>
        <strain evidence="3">JCM 4816</strain>
    </source>
</reference>
<keyword evidence="3" id="KW-1185">Reference proteome</keyword>
<dbReference type="Proteomes" id="UP001501455">
    <property type="component" value="Unassembled WGS sequence"/>
</dbReference>
<sequence>MLRCAKAWFSVLKGARRRRPDTAGLPRPDRYRPAPPTATRHPAGERMKGGAVNDRVQLLASRAGIPYVGERKVRAHSLRAARTPMIAAKVPLRERNPSGRWAGSPNTAETVYGRTPISPEADPLPQVPLGGFDG</sequence>
<evidence type="ECO:0000313" key="2">
    <source>
        <dbReference type="EMBL" id="GAA3493874.1"/>
    </source>
</evidence>
<feature type="region of interest" description="Disordered" evidence="1">
    <location>
        <begin position="16"/>
        <end position="49"/>
    </location>
</feature>
<feature type="region of interest" description="Disordered" evidence="1">
    <location>
        <begin position="92"/>
        <end position="134"/>
    </location>
</feature>
<protein>
    <submittedName>
        <fullName evidence="2">Uncharacterized protein</fullName>
    </submittedName>
</protein>
<name>A0ABP6TF93_9ACTN</name>
<evidence type="ECO:0000256" key="1">
    <source>
        <dbReference type="SAM" id="MobiDB-lite"/>
    </source>
</evidence>
<accession>A0ABP6TF93</accession>
<dbReference type="EMBL" id="BAAAXF010000014">
    <property type="protein sequence ID" value="GAA3493874.1"/>
    <property type="molecule type" value="Genomic_DNA"/>
</dbReference>
<gene>
    <name evidence="2" type="ORF">GCM10019016_009730</name>
</gene>
<evidence type="ECO:0000313" key="3">
    <source>
        <dbReference type="Proteomes" id="UP001501455"/>
    </source>
</evidence>
<comment type="caution">
    <text evidence="2">The sequence shown here is derived from an EMBL/GenBank/DDBJ whole genome shotgun (WGS) entry which is preliminary data.</text>
</comment>
<proteinExistence type="predicted"/>
<organism evidence="2 3">
    <name type="scientific">Streptomyces prasinosporus</name>
    <dbReference type="NCBI Taxonomy" id="68256"/>
    <lineage>
        <taxon>Bacteria</taxon>
        <taxon>Bacillati</taxon>
        <taxon>Actinomycetota</taxon>
        <taxon>Actinomycetes</taxon>
        <taxon>Kitasatosporales</taxon>
        <taxon>Streptomycetaceae</taxon>
        <taxon>Streptomyces</taxon>
        <taxon>Streptomyces albogriseolus group</taxon>
    </lineage>
</organism>